<dbReference type="RefSeq" id="WP_003444834.1">
    <property type="nucleotide sequence ID" value="NZ_ANZB01000005.1"/>
</dbReference>
<dbReference type="PATRIC" id="fig|1262449.3.peg.2016"/>
<dbReference type="InterPro" id="IPR016181">
    <property type="entry name" value="Acyl_CoA_acyltransferase"/>
</dbReference>
<organism evidence="1 4">
    <name type="scientific">Clostridium pasteurianum DSM 525 = ATCC 6013</name>
    <dbReference type="NCBI Taxonomy" id="1262449"/>
    <lineage>
        <taxon>Bacteria</taxon>
        <taxon>Bacillati</taxon>
        <taxon>Bacillota</taxon>
        <taxon>Clostridia</taxon>
        <taxon>Eubacteriales</taxon>
        <taxon>Clostridiaceae</taxon>
        <taxon>Clostridium</taxon>
    </lineage>
</organism>
<gene>
    <name evidence="1" type="ORF">CLPA_c09530</name>
    <name evidence="2" type="ORF">CP6013_02199</name>
</gene>
<protein>
    <submittedName>
        <fullName evidence="1">Acetyltransferase</fullName>
    </submittedName>
</protein>
<dbReference type="KEGG" id="cpae:CPAST_c09530"/>
<keyword evidence="4" id="KW-1185">Reference proteome</keyword>
<dbReference type="GeneID" id="93073153"/>
<dbReference type="Proteomes" id="UP000028042">
    <property type="component" value="Unassembled WGS sequence"/>
</dbReference>
<proteinExistence type="predicted"/>
<name>A0A0H3J510_CLOPA</name>
<evidence type="ECO:0000313" key="3">
    <source>
        <dbReference type="Proteomes" id="UP000028042"/>
    </source>
</evidence>
<dbReference type="GO" id="GO:0016740">
    <property type="term" value="F:transferase activity"/>
    <property type="evidence" value="ECO:0007669"/>
    <property type="project" value="UniProtKB-KW"/>
</dbReference>
<dbReference type="AlphaFoldDB" id="A0A0H3J510"/>
<dbReference type="Gene3D" id="3.40.630.30">
    <property type="match status" value="1"/>
</dbReference>
<dbReference type="SUPFAM" id="SSF55729">
    <property type="entry name" value="Acyl-CoA N-acyltransferases (Nat)"/>
    <property type="match status" value="1"/>
</dbReference>
<reference evidence="2 3" key="3">
    <citation type="journal article" name="Genome Announc.">
        <title>Improved Draft Genome Sequence of Clostridium pasteurianum Strain ATCC 6013 (DSM 525) Using a Hybrid Next-Generation Sequencing Approach.</title>
        <authorList>
            <person name="Pyne M.E."/>
            <person name="Utturkar S."/>
            <person name="Brown S.D."/>
            <person name="Moo-Young M."/>
            <person name="Chung D.A."/>
            <person name="Chou C.P."/>
        </authorList>
    </citation>
    <scope>NUCLEOTIDE SEQUENCE [LARGE SCALE GENOMIC DNA]</scope>
    <source>
        <strain evidence="2 3">ATCC 6013</strain>
    </source>
</reference>
<dbReference type="Proteomes" id="UP000030905">
    <property type="component" value="Chromosome"/>
</dbReference>
<reference evidence="1 4" key="1">
    <citation type="journal article" date="2015" name="Genome Announc.">
        <title>Complete Genome Sequence of the Nitrogen-Fixing and Solvent-Producing Clostridium pasteurianum DSM 525.</title>
        <authorList>
            <person name="Poehlein A."/>
            <person name="Grosse-Honebrink A."/>
            <person name="Zhang Y."/>
            <person name="Minton N.P."/>
            <person name="Daniel R."/>
        </authorList>
    </citation>
    <scope>NUCLEOTIDE SEQUENCE [LARGE SCALE GENOMIC DNA]</scope>
    <source>
        <strain evidence="1">DSM 525</strain>
        <strain evidence="4">DSM 525 / ATCC 6013</strain>
    </source>
</reference>
<dbReference type="EMBL" id="CP009268">
    <property type="protein sequence ID" value="AJA51041.1"/>
    <property type="molecule type" value="Genomic_DNA"/>
</dbReference>
<evidence type="ECO:0000313" key="2">
    <source>
        <dbReference type="EMBL" id="KRU12951.1"/>
    </source>
</evidence>
<keyword evidence="1" id="KW-0808">Transferase</keyword>
<dbReference type="EMBL" id="JPGY02000001">
    <property type="protein sequence ID" value="KRU12951.1"/>
    <property type="molecule type" value="Genomic_DNA"/>
</dbReference>
<dbReference type="eggNOG" id="ENOG502ZC37">
    <property type="taxonomic scope" value="Bacteria"/>
</dbReference>
<evidence type="ECO:0000313" key="1">
    <source>
        <dbReference type="EMBL" id="AJA51041.1"/>
    </source>
</evidence>
<accession>A0A0H3J510</accession>
<evidence type="ECO:0000313" key="4">
    <source>
        <dbReference type="Proteomes" id="UP000030905"/>
    </source>
</evidence>
<reference evidence="2" key="2">
    <citation type="submission" date="2015-10" db="EMBL/GenBank/DDBJ databases">
        <title>Improved Draft Genome Sequence of Clostridium pasteurianum Strain ATCC 6013 (DSM 525) Using a Hybrid Next-Generation Sequencing Approach.</title>
        <authorList>
            <person name="Pyne M.E."/>
            <person name="Utturkar S.M."/>
            <person name="Brown S.D."/>
            <person name="Moo-Young M."/>
            <person name="Chung D.A."/>
            <person name="Chou P.C."/>
        </authorList>
    </citation>
    <scope>NUCLEOTIDE SEQUENCE</scope>
    <source>
        <strain evidence="2">ATCC 6013</strain>
    </source>
</reference>
<dbReference type="KEGG" id="cpat:CLPA_c09530"/>
<sequence>MGNVNPFINCPKYEANSLILRKLNIGDSEELFSCYSDPLAAKFFNGDNCGDDFFYTDFDKFKKCVEYWIKSYDIQDFVRFSIINKQNSRAIGTVEICPSYKYSKGKEKIGILRIDIESLFETKDFMEELYTVLIGNLYKDFQVDFLLTKAIPQAQARIEVLNKKSFAEAEAKCNIPFEDYYIR</sequence>